<proteinExistence type="predicted"/>
<accession>A0A212SDU4</accession>
<keyword evidence="2" id="KW-1185">Reference proteome</keyword>
<dbReference type="EMBL" id="FYDG01000028">
    <property type="protein sequence ID" value="SNB83611.1"/>
    <property type="molecule type" value="Genomic_DNA"/>
</dbReference>
<dbReference type="AlphaFoldDB" id="A0A212SDU4"/>
<dbReference type="OrthoDB" id="8454640at2"/>
<organism evidence="1 2">
    <name type="scientific">Rhodoblastus acidophilus</name>
    <name type="common">Rhodopseudomonas acidophila</name>
    <dbReference type="NCBI Taxonomy" id="1074"/>
    <lineage>
        <taxon>Bacteria</taxon>
        <taxon>Pseudomonadati</taxon>
        <taxon>Pseudomonadota</taxon>
        <taxon>Alphaproteobacteria</taxon>
        <taxon>Hyphomicrobiales</taxon>
        <taxon>Rhodoblastaceae</taxon>
        <taxon>Rhodoblastus</taxon>
    </lineage>
</organism>
<dbReference type="Proteomes" id="UP000198418">
    <property type="component" value="Unassembled WGS sequence"/>
</dbReference>
<evidence type="ECO:0000313" key="2">
    <source>
        <dbReference type="Proteomes" id="UP000198418"/>
    </source>
</evidence>
<protein>
    <submittedName>
        <fullName evidence="1">Uncharacterized protein</fullName>
    </submittedName>
</protein>
<name>A0A212SDU4_RHOAC</name>
<dbReference type="RefSeq" id="WP_088522532.1">
    <property type="nucleotide sequence ID" value="NZ_FYDG01000028.1"/>
</dbReference>
<evidence type="ECO:0000313" key="1">
    <source>
        <dbReference type="EMBL" id="SNB83611.1"/>
    </source>
</evidence>
<gene>
    <name evidence="1" type="ORF">SAMN06265338_1286</name>
</gene>
<reference evidence="2" key="1">
    <citation type="submission" date="2017-06" db="EMBL/GenBank/DDBJ databases">
        <authorList>
            <person name="Varghese N."/>
            <person name="Submissions S."/>
        </authorList>
    </citation>
    <scope>NUCLEOTIDE SEQUENCE [LARGE SCALE GENOMIC DNA]</scope>
    <source>
        <strain evidence="2">DSM 137</strain>
    </source>
</reference>
<sequence>MIVNFPRKGDLRRPLGLSAFAGAAKPRLICRWIRDTASGRLIARWISETDEANLQGAEPPSPRLRCAA</sequence>